<reference evidence="3" key="1">
    <citation type="submission" date="2020-08" db="EMBL/GenBank/DDBJ databases">
        <title>Genomic Encyclopedia of Type Strains, Phase IV (KMG-V): Genome sequencing to study the core and pangenomes of soil and plant-associated prokaryotes.</title>
        <authorList>
            <person name="Whitman W."/>
        </authorList>
    </citation>
    <scope>NUCLEOTIDE SEQUENCE [LARGE SCALE GENOMIC DNA]</scope>
    <source>
        <strain evidence="3">M8UP27</strain>
    </source>
</reference>
<dbReference type="InterPro" id="IPR014044">
    <property type="entry name" value="CAP_dom"/>
</dbReference>
<organism evidence="3 4">
    <name type="scientific">Tunturiibacter empetritectus</name>
    <dbReference type="NCBI Taxonomy" id="3069691"/>
    <lineage>
        <taxon>Bacteria</taxon>
        <taxon>Pseudomonadati</taxon>
        <taxon>Acidobacteriota</taxon>
        <taxon>Terriglobia</taxon>
        <taxon>Terriglobales</taxon>
        <taxon>Acidobacteriaceae</taxon>
        <taxon>Tunturiibacter</taxon>
    </lineage>
</organism>
<dbReference type="AlphaFoldDB" id="A0A7W8IGP0"/>
<name>A0A7W8IGP0_9BACT</name>
<keyword evidence="1" id="KW-0732">Signal</keyword>
<keyword evidence="4" id="KW-1185">Reference proteome</keyword>
<dbReference type="PANTHER" id="PTHR31157:SF1">
    <property type="entry name" value="SCP DOMAIN-CONTAINING PROTEIN"/>
    <property type="match status" value="1"/>
</dbReference>
<dbReference type="CDD" id="cd05379">
    <property type="entry name" value="CAP_bacterial"/>
    <property type="match status" value="1"/>
</dbReference>
<dbReference type="Pfam" id="PF00188">
    <property type="entry name" value="CAP"/>
    <property type="match status" value="1"/>
</dbReference>
<feature type="signal peptide" evidence="1">
    <location>
        <begin position="1"/>
        <end position="24"/>
    </location>
</feature>
<evidence type="ECO:0000313" key="3">
    <source>
        <dbReference type="EMBL" id="MBB5315885.1"/>
    </source>
</evidence>
<comment type="caution">
    <text evidence="3">The sequence shown here is derived from an EMBL/GenBank/DDBJ whole genome shotgun (WGS) entry which is preliminary data.</text>
</comment>
<dbReference type="SUPFAM" id="SSF55797">
    <property type="entry name" value="PR-1-like"/>
    <property type="match status" value="1"/>
</dbReference>
<evidence type="ECO:0000256" key="1">
    <source>
        <dbReference type="SAM" id="SignalP"/>
    </source>
</evidence>
<dbReference type="Gene3D" id="3.40.33.10">
    <property type="entry name" value="CAP"/>
    <property type="match status" value="1"/>
</dbReference>
<dbReference type="PANTHER" id="PTHR31157">
    <property type="entry name" value="SCP DOMAIN-CONTAINING PROTEIN"/>
    <property type="match status" value="1"/>
</dbReference>
<dbReference type="EMBL" id="JACHDY010000001">
    <property type="protein sequence ID" value="MBB5315885.1"/>
    <property type="molecule type" value="Genomic_DNA"/>
</dbReference>
<protein>
    <submittedName>
        <fullName evidence="3">Uncharacterized protein YkwD</fullName>
    </submittedName>
</protein>
<sequence length="254" mass="27086">MQKASQARSLALLALTLAAPLAVAQTAPSRAEQTILQLTNQTRAAHNLPPIHWDSDLARAARVHAQRVLREPGELEHQYPGEPDMTTRGAQAGAHFTTIAENLGRAPDPITLHQTWMSSPTHRANILDPNLDALGIAVIPGPGGLLIAVEDFSHSAPVQSFDGLESRVTQNLQSHGIAPAPSNADAHQTCTMPRGTAGSPRLVVQWDGPDPTILPDALLHAISTGQYTTAEVAVCPSKQPNPQFTTYNVAVLLY</sequence>
<accession>A0A7W8IGP0</accession>
<dbReference type="InterPro" id="IPR035940">
    <property type="entry name" value="CAP_sf"/>
</dbReference>
<evidence type="ECO:0000259" key="2">
    <source>
        <dbReference type="Pfam" id="PF00188"/>
    </source>
</evidence>
<gene>
    <name evidence="3" type="ORF">HDF09_000535</name>
</gene>
<evidence type="ECO:0000313" key="4">
    <source>
        <dbReference type="Proteomes" id="UP000568106"/>
    </source>
</evidence>
<feature type="chain" id="PRO_5030842122" evidence="1">
    <location>
        <begin position="25"/>
        <end position="254"/>
    </location>
</feature>
<proteinExistence type="predicted"/>
<feature type="domain" description="SCP" evidence="2">
    <location>
        <begin position="36"/>
        <end position="144"/>
    </location>
</feature>
<dbReference type="Proteomes" id="UP000568106">
    <property type="component" value="Unassembled WGS sequence"/>
</dbReference>